<dbReference type="OrthoDB" id="9794948at2"/>
<dbReference type="RefSeq" id="WP_135758916.1">
    <property type="nucleotide sequence ID" value="NZ_RQHW01000008.1"/>
</dbReference>
<dbReference type="PIRSF" id="PIRSF010372">
    <property type="entry name" value="PaiB"/>
    <property type="match status" value="1"/>
</dbReference>
<evidence type="ECO:0000313" key="3">
    <source>
        <dbReference type="Proteomes" id="UP000298058"/>
    </source>
</evidence>
<dbReference type="Proteomes" id="UP000298058">
    <property type="component" value="Unassembled WGS sequence"/>
</dbReference>
<dbReference type="SUPFAM" id="SSF50475">
    <property type="entry name" value="FMN-binding split barrel"/>
    <property type="match status" value="1"/>
</dbReference>
<keyword evidence="3" id="KW-1185">Reference proteome</keyword>
<comment type="caution">
    <text evidence="2">The sequence shown here is derived from an EMBL/GenBank/DDBJ whole genome shotgun (WGS) entry which is preliminary data.</text>
</comment>
<proteinExistence type="predicted"/>
<keyword evidence="1" id="KW-0175">Coiled coil</keyword>
<gene>
    <name evidence="2" type="ORF">EHS15_02250</name>
</gene>
<reference evidence="2" key="1">
    <citation type="journal article" date="2019" name="PLoS Negl. Trop. Dis.">
        <title>Revisiting the worldwide diversity of Leptospira species in the environment.</title>
        <authorList>
            <person name="Vincent A.T."/>
            <person name="Schiettekatte O."/>
            <person name="Bourhy P."/>
            <person name="Veyrier F.J."/>
            <person name="Picardeau M."/>
        </authorList>
    </citation>
    <scope>NUCLEOTIDE SEQUENCE [LARGE SCALE GENOMIC DNA]</scope>
    <source>
        <strain evidence="2">201300427</strain>
    </source>
</reference>
<dbReference type="Gene3D" id="2.30.110.10">
    <property type="entry name" value="Electron Transport, Fmn-binding Protein, Chain A"/>
    <property type="match status" value="1"/>
</dbReference>
<dbReference type="InterPro" id="IPR007396">
    <property type="entry name" value="TR_PAI2-type"/>
</dbReference>
<evidence type="ECO:0000256" key="1">
    <source>
        <dbReference type="SAM" id="Coils"/>
    </source>
</evidence>
<dbReference type="InterPro" id="IPR012349">
    <property type="entry name" value="Split_barrel_FMN-bd"/>
</dbReference>
<dbReference type="AlphaFoldDB" id="A0A4R9M3Z8"/>
<protein>
    <submittedName>
        <fullName evidence="2">FMN-binding negative transcriptional regulator</fullName>
    </submittedName>
</protein>
<dbReference type="EMBL" id="RQHW01000008">
    <property type="protein sequence ID" value="TGN20701.1"/>
    <property type="molecule type" value="Genomic_DNA"/>
</dbReference>
<evidence type="ECO:0000313" key="2">
    <source>
        <dbReference type="EMBL" id="TGN20701.1"/>
    </source>
</evidence>
<dbReference type="PANTHER" id="PTHR35802:SF1">
    <property type="entry name" value="PROTEASE SYNTHASE AND SPORULATION PROTEIN PAI 2"/>
    <property type="match status" value="1"/>
</dbReference>
<organism evidence="2 3">
    <name type="scientific">Leptospira idonii</name>
    <dbReference type="NCBI Taxonomy" id="1193500"/>
    <lineage>
        <taxon>Bacteria</taxon>
        <taxon>Pseudomonadati</taxon>
        <taxon>Spirochaetota</taxon>
        <taxon>Spirochaetia</taxon>
        <taxon>Leptospirales</taxon>
        <taxon>Leptospiraceae</taxon>
        <taxon>Leptospira</taxon>
    </lineage>
</organism>
<dbReference type="Pfam" id="PF04299">
    <property type="entry name" value="FMN_bind_2"/>
    <property type="match status" value="1"/>
</dbReference>
<dbReference type="PANTHER" id="PTHR35802">
    <property type="entry name" value="PROTEASE SYNTHASE AND SPORULATION PROTEIN PAI 2"/>
    <property type="match status" value="1"/>
</dbReference>
<sequence length="202" mass="22905">MFVPSAFELKDVDLIHKVMGEYSFATLISMSGESLWATHLPLLLNSDQTKLVGHIAKQNLQWKDLESKEVLAIFQGPHAYISPSWYETDRAVPTWNYISVHVYGKARLVSSESDLLSSLANLVKYYESEDSNYSLQNVESKYKEGLVAGIVGIEIQISRIEAKAKLSQNHSVERQKLVIQNLEKSKSENEAKIAEWMKENLT</sequence>
<name>A0A4R9M3Z8_9LEPT</name>
<feature type="coiled-coil region" evidence="1">
    <location>
        <begin position="172"/>
        <end position="199"/>
    </location>
</feature>
<accession>A0A4R9M3Z8</accession>